<sequence length="151" mass="15998">AAPPPPVLRLRGSEPPLRLGRPGGGAARPLPRALRAAASAGGPRLGRRRPALPAPRAPAAEAGPRHRRPRDPPRHRGAARAVELGAAARVGARHDQHRRGRQRRPRRALRRPLPAPARPPRPDAGGGVGPLPPRRRHRLRPGGAAGLPGRL</sequence>
<proteinExistence type="predicted"/>
<feature type="compositionally biased region" description="Low complexity" evidence="1">
    <location>
        <begin position="8"/>
        <end position="20"/>
    </location>
</feature>
<gene>
    <name evidence="2" type="ORF">AVDCRST_MAG04-3854</name>
</gene>
<dbReference type="EMBL" id="CADCTL010000289">
    <property type="protein sequence ID" value="CAA9282782.1"/>
    <property type="molecule type" value="Genomic_DNA"/>
</dbReference>
<name>A0A6J4JMU7_9PROT</name>
<evidence type="ECO:0000256" key="1">
    <source>
        <dbReference type="SAM" id="MobiDB-lite"/>
    </source>
</evidence>
<protein>
    <submittedName>
        <fullName evidence="2">Uncharacterized protein</fullName>
    </submittedName>
</protein>
<feature type="compositionally biased region" description="Low complexity" evidence="1">
    <location>
        <begin position="27"/>
        <end position="42"/>
    </location>
</feature>
<feature type="compositionally biased region" description="Low complexity" evidence="1">
    <location>
        <begin position="79"/>
        <end position="90"/>
    </location>
</feature>
<feature type="non-terminal residue" evidence="2">
    <location>
        <position position="151"/>
    </location>
</feature>
<organism evidence="2">
    <name type="scientific">uncultured Acetobacteraceae bacterium</name>
    <dbReference type="NCBI Taxonomy" id="169975"/>
    <lineage>
        <taxon>Bacteria</taxon>
        <taxon>Pseudomonadati</taxon>
        <taxon>Pseudomonadota</taxon>
        <taxon>Alphaproteobacteria</taxon>
        <taxon>Acetobacterales</taxon>
        <taxon>Acetobacteraceae</taxon>
        <taxon>environmental samples</taxon>
    </lineage>
</organism>
<evidence type="ECO:0000313" key="2">
    <source>
        <dbReference type="EMBL" id="CAA9282782.1"/>
    </source>
</evidence>
<accession>A0A6J4JMU7</accession>
<feature type="non-terminal residue" evidence="2">
    <location>
        <position position="1"/>
    </location>
</feature>
<reference evidence="2" key="1">
    <citation type="submission" date="2020-02" db="EMBL/GenBank/DDBJ databases">
        <authorList>
            <person name="Meier V. D."/>
        </authorList>
    </citation>
    <scope>NUCLEOTIDE SEQUENCE</scope>
    <source>
        <strain evidence="2">AVDCRST_MAG04</strain>
    </source>
</reference>
<feature type="region of interest" description="Disordered" evidence="1">
    <location>
        <begin position="1"/>
        <end position="151"/>
    </location>
</feature>
<feature type="compositionally biased region" description="Basic residues" evidence="1">
    <location>
        <begin position="95"/>
        <end position="110"/>
    </location>
</feature>
<feature type="compositionally biased region" description="Basic residues" evidence="1">
    <location>
        <begin position="65"/>
        <end position="78"/>
    </location>
</feature>
<dbReference type="AlphaFoldDB" id="A0A6J4JMU7"/>